<protein>
    <submittedName>
        <fullName evidence="1">Uncharacterized protein</fullName>
    </submittedName>
</protein>
<gene>
    <name evidence="1" type="ORF">PSDVSF_23440</name>
</gene>
<dbReference type="RefSeq" id="WP_229591091.1">
    <property type="nucleotide sequence ID" value="NZ_AP024485.1"/>
</dbReference>
<keyword evidence="2" id="KW-1185">Reference proteome</keyword>
<proteinExistence type="predicted"/>
<name>A0ABN6EUH1_9BACT</name>
<evidence type="ECO:0000313" key="1">
    <source>
        <dbReference type="EMBL" id="BCS89102.1"/>
    </source>
</evidence>
<sequence>MKALSRIDYFGIEIFGVEVFSTDGEFLDVEVQEMNNGEWVKPFIKKWENRPDALFSASYGVPERLLELFSN</sequence>
<accession>A0ABN6EUH1</accession>
<dbReference type="EMBL" id="AP024485">
    <property type="protein sequence ID" value="BCS89102.1"/>
    <property type="molecule type" value="Genomic_DNA"/>
</dbReference>
<dbReference type="Proteomes" id="UP001053296">
    <property type="component" value="Chromosome"/>
</dbReference>
<evidence type="ECO:0000313" key="2">
    <source>
        <dbReference type="Proteomes" id="UP001053296"/>
    </source>
</evidence>
<reference evidence="1" key="1">
    <citation type="journal article" date="2022" name="Arch. Microbiol.">
        <title>Pseudodesulfovibrio sediminis sp. nov., a mesophilic and neutrophilic sulfate-reducing bacterium isolated from sediment of a brackish lake.</title>
        <authorList>
            <person name="Takahashi A."/>
            <person name="Kojima H."/>
            <person name="Watanabe M."/>
            <person name="Fukui M."/>
        </authorList>
    </citation>
    <scope>NUCLEOTIDE SEQUENCE</scope>
    <source>
        <strain evidence="1">SF6</strain>
    </source>
</reference>
<organism evidence="1 2">
    <name type="scientific">Pseudodesulfovibrio sediminis</name>
    <dbReference type="NCBI Taxonomy" id="2810563"/>
    <lineage>
        <taxon>Bacteria</taxon>
        <taxon>Pseudomonadati</taxon>
        <taxon>Thermodesulfobacteriota</taxon>
        <taxon>Desulfovibrionia</taxon>
        <taxon>Desulfovibrionales</taxon>
        <taxon>Desulfovibrionaceae</taxon>
    </lineage>
</organism>